<gene>
    <name evidence="13" type="ORF">AK812_SmicGene12263</name>
</gene>
<dbReference type="Gene3D" id="3.30.260.10">
    <property type="entry name" value="TCP-1-like chaperonin intermediate domain"/>
    <property type="match status" value="1"/>
</dbReference>
<dbReference type="GO" id="GO:0005524">
    <property type="term" value="F:ATP binding"/>
    <property type="evidence" value="ECO:0007669"/>
    <property type="project" value="UniProtKB-KW"/>
</dbReference>
<dbReference type="InterPro" id="IPR036397">
    <property type="entry name" value="RNaseH_sf"/>
</dbReference>
<dbReference type="GO" id="GO:0015074">
    <property type="term" value="P:DNA integration"/>
    <property type="evidence" value="ECO:0007669"/>
    <property type="project" value="InterPro"/>
</dbReference>
<evidence type="ECO:0000259" key="12">
    <source>
        <dbReference type="PROSITE" id="PS50994"/>
    </source>
</evidence>
<dbReference type="Pfam" id="PF00118">
    <property type="entry name" value="Cpn60_TCP1"/>
    <property type="match status" value="1"/>
</dbReference>
<organism evidence="13 14">
    <name type="scientific">Symbiodinium microadriaticum</name>
    <name type="common">Dinoflagellate</name>
    <name type="synonym">Zooxanthella microadriatica</name>
    <dbReference type="NCBI Taxonomy" id="2951"/>
    <lineage>
        <taxon>Eukaryota</taxon>
        <taxon>Sar</taxon>
        <taxon>Alveolata</taxon>
        <taxon>Dinophyceae</taxon>
        <taxon>Suessiales</taxon>
        <taxon>Symbiodiniaceae</taxon>
        <taxon>Symbiodinium</taxon>
    </lineage>
</organism>
<keyword evidence="4" id="KW-0963">Cytoplasm</keyword>
<comment type="subunit">
    <text evidence="3">Heterooligomeric complex of about 850 to 900 kDa that forms two stacked rings, 12 to 16 nm in diameter.</text>
</comment>
<dbReference type="InterPro" id="IPR002423">
    <property type="entry name" value="Cpn60/GroEL/TCP-1"/>
</dbReference>
<evidence type="ECO:0000256" key="2">
    <source>
        <dbReference type="ARBA" id="ARBA00008020"/>
    </source>
</evidence>
<dbReference type="InterPro" id="IPR027413">
    <property type="entry name" value="GROEL-like_equatorial_sf"/>
</dbReference>
<comment type="caution">
    <text evidence="13">The sequence shown here is derived from an EMBL/GenBank/DDBJ whole genome shotgun (WGS) entry which is preliminary data.</text>
</comment>
<protein>
    <recommendedName>
        <fullName evidence="9">CCT-eta</fullName>
    </recommendedName>
</protein>
<dbReference type="InterPro" id="IPR027410">
    <property type="entry name" value="TCP-1-like_intermed_sf"/>
</dbReference>
<evidence type="ECO:0000313" key="13">
    <source>
        <dbReference type="EMBL" id="OLQ04632.1"/>
    </source>
</evidence>
<comment type="function">
    <text evidence="8">Molecular chaperone; assists the folding of proteins upon ATP hydrolysis. Known to play a role, in vitro, in the folding of actin and tubulin.</text>
</comment>
<keyword evidence="6 10" id="KW-0067">ATP-binding</keyword>
<dbReference type="PANTHER" id="PTHR11353">
    <property type="entry name" value="CHAPERONIN"/>
    <property type="match status" value="1"/>
</dbReference>
<keyword evidence="5 10" id="KW-0547">Nucleotide-binding</keyword>
<dbReference type="InterPro" id="IPR027409">
    <property type="entry name" value="GroEL-like_apical_dom_sf"/>
</dbReference>
<feature type="compositionally biased region" description="Basic residues" evidence="11">
    <location>
        <begin position="1614"/>
        <end position="1624"/>
    </location>
</feature>
<keyword evidence="7 10" id="KW-0143">Chaperone</keyword>
<dbReference type="GO" id="GO:0008299">
    <property type="term" value="P:isoprenoid biosynthetic process"/>
    <property type="evidence" value="ECO:0007669"/>
    <property type="project" value="InterPro"/>
</dbReference>
<feature type="compositionally biased region" description="Gly residues" evidence="11">
    <location>
        <begin position="1596"/>
        <end position="1613"/>
    </location>
</feature>
<accession>A0A1Q9EB53</accession>
<sequence>MKQGTIRRLLGNARAITASIFISTVAMAGAALQAVPFGSQRRPDVLEIFEDSAQMSSNFSRWGLSVHDPIDIKGDLSDEDGRDRLMQWIDESQPRLVVMSNCCPYRPPVYAMHRNLSQAQRRERRWRERQKRVVDFIEHVFDRQLKRGDHAMAEVPFGEQWGVKTLADNMMRHPRLQCAHGWGWKEQDGRHSVWIVSSNHIFHQLEKSRAERQCEPTSLDHRVSAEHWKRDFGRAICKGFILDLKESDPGRLRKLLRSLAARIRNRVHSGNRPVTDLRWSEKMVMRSLEKWSAVFAQEGEETGERDDEDEEMIPVLEEPNPRSSTSSGDGAVEQPAPPRQAVQSGLSSNGICFEVPPGRRLQESVKHGLIKVQLDCICVHDAARESHWFLSIIDRATSYHAIELLRDHSPAELYRAFDRGWMKWAGPPLRATTDLEGGFQGKDFWIDVGNAGTALSSIAGTAHWQAGKVERHNQTIKDMLHKTIRHTQVKGREDMRKMGREVAWAKNSLVREHGWSPVALVFGREPRVFGELHSGGNPASYHPSVGDPGSDVAVRMRFRYHAKLEFVKSQARQMLLRTAHNRTRRLPIPRIGQLVFFWRAENSKKRASQSKWVGPGYVVGIQDRNAWVTCGGRCFLVAGEHLREAIGDEQYYGDPELQKALALFKKIPGEATYEDLLGQPDPEGEPRELEQEPLAQDVSEDMDVDDDVDEGKTQSKTKLKRMMEKEIPFDLIPSEDRELYRAAEEKDWFIGDISNAFLQGAPLDNKPDMFMRQPKQGLKGLQTGQILKLLKPVYGRPDAPRAWYNELSRILENELGFCKSQVDPALFFLRDCQGKLRALLIVHVDDVMICHDGSSEGHGAAEKLHNRFPFGTWNQVAKEEAGVSYCGKEIKVVVRNEETCVVLSQNAFLEGRLQAMTIEPSRAKQLDLIANETELTDYRSVVGSLQWLAVQSRPDLAFECNQLQKRVSDLRVRDLHRANRAVKDAVKHRCEILFRPLGADAEIVTFHDAGLYSSVGVEIDERQCEDILQNGSERKLVYSQKGVCVGFVKRGATEHEQRAHYNLIDWKSSTNRRVIESSFAAETHGALMGHNMSRFAQVLLAEIRYGSEIISAVEDDGWQDLCPVTLVTDCKSIYDTVHKDGQHVGEKGNIVHAVLLRQLLSTRGGGGKARLLWVPTRCQVADGLTKGARGGDIREQLKDGLLFHEKAQKKRLPSTGKRLCELLSGMRPLVADYKTFFAEMSVDAISLLGDDMSVSSVGIKKVTGGSVTDTLLVPGVCFKKCFSYAGFEQQPKRFENAKILLLNLELELKAEKDNAEVRISDPDQYQSIVDAEWNIIYEKLDLIAKSGANVVLSRLAIGDLATQYFADRNIFCAGRVEVEDLERTRRATGAEVQTTAQGITESVLGSCGLFEERQMGAERFNFFTKCEKTKTATILIRGGAQQFIDEAERSLNDSLMIVRRAMKNTKVVGGGGAVEMELSRYLREYARTISGKQQLVINYFARALEVIPMTLAQNSGADGTKMLNQLRSKHATAGPEGRWFGVDCINCTVCDAFVSYIWEPVVVKESALNAATEAACLILSIDETVKNPQSEKPQGGMPGMGKGKGKGKGMMGKGRGRGARVLKG</sequence>
<evidence type="ECO:0000256" key="1">
    <source>
        <dbReference type="ARBA" id="ARBA00004496"/>
    </source>
</evidence>
<dbReference type="InterPro" id="IPR013103">
    <property type="entry name" value="RVT_2"/>
</dbReference>
<evidence type="ECO:0000256" key="11">
    <source>
        <dbReference type="SAM" id="MobiDB-lite"/>
    </source>
</evidence>
<evidence type="ECO:0000256" key="3">
    <source>
        <dbReference type="ARBA" id="ARBA00011531"/>
    </source>
</evidence>
<dbReference type="GO" id="GO:0005832">
    <property type="term" value="C:chaperonin-containing T-complex"/>
    <property type="evidence" value="ECO:0007669"/>
    <property type="project" value="UniProtKB-ARBA"/>
</dbReference>
<feature type="compositionally biased region" description="Acidic residues" evidence="11">
    <location>
        <begin position="698"/>
        <end position="709"/>
    </location>
</feature>
<dbReference type="Gene3D" id="1.10.560.10">
    <property type="entry name" value="GroEL-like equatorial domain"/>
    <property type="match status" value="1"/>
</dbReference>
<feature type="region of interest" description="Disordered" evidence="11">
    <location>
        <begin position="317"/>
        <end position="345"/>
    </location>
</feature>
<name>A0A1Q9EB53_SYMMI</name>
<evidence type="ECO:0000256" key="6">
    <source>
        <dbReference type="ARBA" id="ARBA00022840"/>
    </source>
</evidence>
<dbReference type="Pfam" id="PF07727">
    <property type="entry name" value="RVT_2"/>
    <property type="match status" value="1"/>
</dbReference>
<comment type="similarity">
    <text evidence="2 10">Belongs to the TCP-1 chaperonin family.</text>
</comment>
<dbReference type="FunFam" id="3.50.7.10:FF:000006">
    <property type="entry name" value="T-complex protein 1 subunit eta"/>
    <property type="match status" value="1"/>
</dbReference>
<dbReference type="SUPFAM" id="SSF53098">
    <property type="entry name" value="Ribonuclease H-like"/>
    <property type="match status" value="1"/>
</dbReference>
<dbReference type="PROSITE" id="PS01295">
    <property type="entry name" value="ISPD"/>
    <property type="match status" value="1"/>
</dbReference>
<evidence type="ECO:0000256" key="9">
    <source>
        <dbReference type="ARBA" id="ARBA00032221"/>
    </source>
</evidence>
<dbReference type="Proteomes" id="UP000186817">
    <property type="component" value="Unassembled WGS sequence"/>
</dbReference>
<comment type="subcellular location">
    <subcellularLocation>
        <location evidence="1">Cytoplasm</location>
    </subcellularLocation>
</comment>
<evidence type="ECO:0000256" key="8">
    <source>
        <dbReference type="ARBA" id="ARBA00024677"/>
    </source>
</evidence>
<dbReference type="InterPro" id="IPR018294">
    <property type="entry name" value="ISPD_synthase_CS"/>
</dbReference>
<dbReference type="GO" id="GO:0003824">
    <property type="term" value="F:catalytic activity"/>
    <property type="evidence" value="ECO:0007669"/>
    <property type="project" value="InterPro"/>
</dbReference>
<dbReference type="InterPro" id="IPR017998">
    <property type="entry name" value="Chaperone_TCP-1"/>
</dbReference>
<feature type="region of interest" description="Disordered" evidence="11">
    <location>
        <begin position="1587"/>
        <end position="1624"/>
    </location>
</feature>
<evidence type="ECO:0000256" key="7">
    <source>
        <dbReference type="ARBA" id="ARBA00023186"/>
    </source>
</evidence>
<dbReference type="InterPro" id="IPR001584">
    <property type="entry name" value="Integrase_cat-core"/>
</dbReference>
<dbReference type="PRINTS" id="PR00304">
    <property type="entry name" value="TCOMPLEXTCP1"/>
</dbReference>
<evidence type="ECO:0000256" key="10">
    <source>
        <dbReference type="RuleBase" id="RU004187"/>
    </source>
</evidence>
<dbReference type="Gene3D" id="3.30.420.10">
    <property type="entry name" value="Ribonuclease H-like superfamily/Ribonuclease H"/>
    <property type="match status" value="1"/>
</dbReference>
<reference evidence="13 14" key="1">
    <citation type="submission" date="2016-02" db="EMBL/GenBank/DDBJ databases">
        <title>Genome analysis of coral dinoflagellate symbionts highlights evolutionary adaptations to a symbiotic lifestyle.</title>
        <authorList>
            <person name="Aranda M."/>
            <person name="Li Y."/>
            <person name="Liew Y.J."/>
            <person name="Baumgarten S."/>
            <person name="Simakov O."/>
            <person name="Wilson M."/>
            <person name="Piel J."/>
            <person name="Ashoor H."/>
            <person name="Bougouffa S."/>
            <person name="Bajic V.B."/>
            <person name="Ryu T."/>
            <person name="Ravasi T."/>
            <person name="Bayer T."/>
            <person name="Micklem G."/>
            <person name="Kim H."/>
            <person name="Bhak J."/>
            <person name="Lajeunesse T.C."/>
            <person name="Voolstra C.R."/>
        </authorList>
    </citation>
    <scope>NUCLEOTIDE SEQUENCE [LARGE SCALE GENOMIC DNA]</scope>
    <source>
        <strain evidence="13 14">CCMP2467</strain>
    </source>
</reference>
<dbReference type="FunFam" id="1.10.560.10:FF:000017">
    <property type="entry name" value="T-complex protein 1 subunit eta"/>
    <property type="match status" value="1"/>
</dbReference>
<dbReference type="GO" id="GO:0003676">
    <property type="term" value="F:nucleic acid binding"/>
    <property type="evidence" value="ECO:0007669"/>
    <property type="project" value="InterPro"/>
</dbReference>
<evidence type="ECO:0000256" key="4">
    <source>
        <dbReference type="ARBA" id="ARBA00022490"/>
    </source>
</evidence>
<feature type="region of interest" description="Disordered" evidence="11">
    <location>
        <begin position="674"/>
        <end position="716"/>
    </location>
</feature>
<dbReference type="PROSITE" id="PS50994">
    <property type="entry name" value="INTEGRASE"/>
    <property type="match status" value="1"/>
</dbReference>
<dbReference type="SUPFAM" id="SSF48592">
    <property type="entry name" value="GroEL equatorial domain-like"/>
    <property type="match status" value="1"/>
</dbReference>
<feature type="domain" description="Integrase catalytic" evidence="12">
    <location>
        <begin position="353"/>
        <end position="525"/>
    </location>
</feature>
<keyword evidence="14" id="KW-1185">Reference proteome</keyword>
<dbReference type="InterPro" id="IPR012337">
    <property type="entry name" value="RNaseH-like_sf"/>
</dbReference>
<evidence type="ECO:0000313" key="14">
    <source>
        <dbReference type="Proteomes" id="UP000186817"/>
    </source>
</evidence>
<dbReference type="SUPFAM" id="SSF52029">
    <property type="entry name" value="GroEL apical domain-like"/>
    <property type="match status" value="1"/>
</dbReference>
<evidence type="ECO:0000256" key="5">
    <source>
        <dbReference type="ARBA" id="ARBA00022741"/>
    </source>
</evidence>
<dbReference type="OrthoDB" id="1935484at2759"/>
<dbReference type="EMBL" id="LSRX01000205">
    <property type="protein sequence ID" value="OLQ04632.1"/>
    <property type="molecule type" value="Genomic_DNA"/>
</dbReference>
<dbReference type="Gene3D" id="3.50.7.10">
    <property type="entry name" value="GroEL"/>
    <property type="match status" value="1"/>
</dbReference>
<proteinExistence type="inferred from homology"/>
<dbReference type="GO" id="GO:0140662">
    <property type="term" value="F:ATP-dependent protein folding chaperone"/>
    <property type="evidence" value="ECO:0007669"/>
    <property type="project" value="InterPro"/>
</dbReference>